<feature type="domain" description="Radical SAM core" evidence="8">
    <location>
        <begin position="130"/>
        <end position="216"/>
    </location>
</feature>
<gene>
    <name evidence="9" type="ORF">GBAR_LOCUS9707</name>
</gene>
<evidence type="ECO:0000256" key="5">
    <source>
        <dbReference type="ARBA" id="ARBA00023004"/>
    </source>
</evidence>
<dbReference type="PROSITE" id="PS51918">
    <property type="entry name" value="RADICAL_SAM"/>
    <property type="match status" value="1"/>
</dbReference>
<dbReference type="PROSITE" id="PS51449">
    <property type="entry name" value="MTTASE_N"/>
    <property type="match status" value="1"/>
</dbReference>
<evidence type="ECO:0000256" key="1">
    <source>
        <dbReference type="ARBA" id="ARBA00001966"/>
    </source>
</evidence>
<dbReference type="InterPro" id="IPR020612">
    <property type="entry name" value="Methylthiotransferase_CS"/>
</dbReference>
<protein>
    <submittedName>
        <fullName evidence="9">tRNA-2-methylthio-N(6)-dimethylallyladenosine synthase</fullName>
    </submittedName>
</protein>
<evidence type="ECO:0000259" key="8">
    <source>
        <dbReference type="PROSITE" id="PS51918"/>
    </source>
</evidence>
<dbReference type="Pfam" id="PF00919">
    <property type="entry name" value="UPF0004"/>
    <property type="match status" value="1"/>
</dbReference>
<dbReference type="PANTHER" id="PTHR43020:SF2">
    <property type="entry name" value="MITOCHONDRIAL TRNA METHYLTHIOTRANSFERASE CDK5RAP1"/>
    <property type="match status" value="1"/>
</dbReference>
<dbReference type="Gene3D" id="3.40.50.12160">
    <property type="entry name" value="Methylthiotransferase, N-terminal domain"/>
    <property type="match status" value="1"/>
</dbReference>
<dbReference type="GO" id="GO:0046872">
    <property type="term" value="F:metal ion binding"/>
    <property type="evidence" value="ECO:0007669"/>
    <property type="project" value="UniProtKB-KW"/>
</dbReference>
<dbReference type="GO" id="GO:0005829">
    <property type="term" value="C:cytosol"/>
    <property type="evidence" value="ECO:0007669"/>
    <property type="project" value="TreeGrafter"/>
</dbReference>
<evidence type="ECO:0000256" key="3">
    <source>
        <dbReference type="ARBA" id="ARBA00022691"/>
    </source>
</evidence>
<reference evidence="9" key="1">
    <citation type="submission" date="2023-03" db="EMBL/GenBank/DDBJ databases">
        <authorList>
            <person name="Steffen K."/>
            <person name="Cardenas P."/>
        </authorList>
    </citation>
    <scope>NUCLEOTIDE SEQUENCE</scope>
</reference>
<dbReference type="EMBL" id="CASHTH010001466">
    <property type="protein sequence ID" value="CAI8015729.1"/>
    <property type="molecule type" value="Genomic_DNA"/>
</dbReference>
<dbReference type="FunFam" id="3.40.50.12160:FF:000003">
    <property type="entry name" value="CDK5 regulatory subunit-associated protein 1"/>
    <property type="match status" value="1"/>
</dbReference>
<comment type="caution">
    <text evidence="9">The sequence shown here is derived from an EMBL/GenBank/DDBJ whole genome shotgun (WGS) entry which is preliminary data.</text>
</comment>
<keyword evidence="10" id="KW-1185">Reference proteome</keyword>
<sequence>MDGYYIWTVGCQMNKADSERLESALGQMGLAPRPSPKEADVIVLNSCVVRQSAEDRVVGMMTSLKPLKQRNQDKVVALMGCMVGPKTDDLEKRFPYVDVFMQPQQYQPLIDLLGERMDIDTEGCIGPLVARPDVATYIPIIHGCDKFCTFCIIPYRRGREVSRPVAEIVREAEMLVERGVKEVTLLGQNVDSYGHDLPDEHDLGDLLTAVNDVSRA</sequence>
<evidence type="ECO:0000256" key="6">
    <source>
        <dbReference type="ARBA" id="ARBA00023014"/>
    </source>
</evidence>
<evidence type="ECO:0000256" key="4">
    <source>
        <dbReference type="ARBA" id="ARBA00022723"/>
    </source>
</evidence>
<dbReference type="InterPro" id="IPR058240">
    <property type="entry name" value="rSAM_sf"/>
</dbReference>
<dbReference type="Pfam" id="PF04055">
    <property type="entry name" value="Radical_SAM"/>
    <property type="match status" value="1"/>
</dbReference>
<dbReference type="GO" id="GO:0035597">
    <property type="term" value="F:tRNA-2-methylthio-N(6)-dimethylallyladenosine(37) synthase activity"/>
    <property type="evidence" value="ECO:0007669"/>
    <property type="project" value="TreeGrafter"/>
</dbReference>
<evidence type="ECO:0000313" key="9">
    <source>
        <dbReference type="EMBL" id="CAI8015729.1"/>
    </source>
</evidence>
<dbReference type="Gene3D" id="3.30.750.210">
    <property type="match status" value="1"/>
</dbReference>
<proteinExistence type="predicted"/>
<dbReference type="InterPro" id="IPR038135">
    <property type="entry name" value="Methylthiotransferase_N_sf"/>
</dbReference>
<dbReference type="PANTHER" id="PTHR43020">
    <property type="entry name" value="CDK5 REGULATORY SUBUNIT-ASSOCIATED PROTEIN 1"/>
    <property type="match status" value="1"/>
</dbReference>
<dbReference type="InterPro" id="IPR007197">
    <property type="entry name" value="rSAM"/>
</dbReference>
<dbReference type="Proteomes" id="UP001174909">
    <property type="component" value="Unassembled WGS sequence"/>
</dbReference>
<dbReference type="PROSITE" id="PS01278">
    <property type="entry name" value="MTTASE_RADICAL"/>
    <property type="match status" value="1"/>
</dbReference>
<comment type="cofactor">
    <cofactor evidence="1">
        <name>[4Fe-4S] cluster</name>
        <dbReference type="ChEBI" id="CHEBI:49883"/>
    </cofactor>
</comment>
<name>A0AA35WCR1_GEOBA</name>
<dbReference type="SFLD" id="SFLDS00029">
    <property type="entry name" value="Radical_SAM"/>
    <property type="match status" value="1"/>
</dbReference>
<keyword evidence="2" id="KW-0004">4Fe-4S</keyword>
<accession>A0AA35WCR1</accession>
<evidence type="ECO:0000256" key="2">
    <source>
        <dbReference type="ARBA" id="ARBA00022485"/>
    </source>
</evidence>
<dbReference type="GO" id="GO:0051539">
    <property type="term" value="F:4 iron, 4 sulfur cluster binding"/>
    <property type="evidence" value="ECO:0007669"/>
    <property type="project" value="UniProtKB-KW"/>
</dbReference>
<evidence type="ECO:0000259" key="7">
    <source>
        <dbReference type="PROSITE" id="PS51449"/>
    </source>
</evidence>
<keyword evidence="3" id="KW-0949">S-adenosyl-L-methionine</keyword>
<keyword evidence="6" id="KW-0411">Iron-sulfur</keyword>
<organism evidence="9 10">
    <name type="scientific">Geodia barretti</name>
    <name type="common">Barrett's horny sponge</name>
    <dbReference type="NCBI Taxonomy" id="519541"/>
    <lineage>
        <taxon>Eukaryota</taxon>
        <taxon>Metazoa</taxon>
        <taxon>Porifera</taxon>
        <taxon>Demospongiae</taxon>
        <taxon>Heteroscleromorpha</taxon>
        <taxon>Tetractinellida</taxon>
        <taxon>Astrophorina</taxon>
        <taxon>Geodiidae</taxon>
        <taxon>Geodia</taxon>
    </lineage>
</organism>
<feature type="domain" description="MTTase N-terminal" evidence="7">
    <location>
        <begin position="2"/>
        <end position="118"/>
    </location>
</feature>
<evidence type="ECO:0000313" key="10">
    <source>
        <dbReference type="Proteomes" id="UP001174909"/>
    </source>
</evidence>
<dbReference type="AlphaFoldDB" id="A0AA35WCR1"/>
<dbReference type="SUPFAM" id="SSF102114">
    <property type="entry name" value="Radical SAM enzymes"/>
    <property type="match status" value="1"/>
</dbReference>
<keyword evidence="5" id="KW-0408">Iron</keyword>
<keyword evidence="4" id="KW-0479">Metal-binding</keyword>
<dbReference type="InterPro" id="IPR013848">
    <property type="entry name" value="Methylthiotransferase_N"/>
</dbReference>